<feature type="signal peptide" evidence="2">
    <location>
        <begin position="1"/>
        <end position="24"/>
    </location>
</feature>
<dbReference type="PhylomeDB" id="A0A0G4GFV3"/>
<accession>A0A0G4GFV3</accession>
<gene>
    <name evidence="3" type="ORF">Vbra_6251</name>
</gene>
<keyword evidence="2" id="KW-0732">Signal</keyword>
<evidence type="ECO:0000256" key="2">
    <source>
        <dbReference type="SAM" id="SignalP"/>
    </source>
</evidence>
<dbReference type="VEuPathDB" id="CryptoDB:Vbra_6251"/>
<dbReference type="EMBL" id="CDMY01000655">
    <property type="protein sequence ID" value="CEM28407.1"/>
    <property type="molecule type" value="Genomic_DNA"/>
</dbReference>
<organism evidence="3 4">
    <name type="scientific">Vitrella brassicaformis (strain CCMP3155)</name>
    <dbReference type="NCBI Taxonomy" id="1169540"/>
    <lineage>
        <taxon>Eukaryota</taxon>
        <taxon>Sar</taxon>
        <taxon>Alveolata</taxon>
        <taxon>Colpodellida</taxon>
        <taxon>Vitrellaceae</taxon>
        <taxon>Vitrella</taxon>
    </lineage>
</organism>
<keyword evidence="4" id="KW-1185">Reference proteome</keyword>
<feature type="region of interest" description="Disordered" evidence="1">
    <location>
        <begin position="507"/>
        <end position="535"/>
    </location>
</feature>
<name>A0A0G4GFV3_VITBC</name>
<sequence>MYTFLPPTAVFLVLFSASLTVAFSESSVRASKTAKTQSDRNPFELRLDDRKRFVQEGDTRPYGGGQYEYLSPRPKAAHVNEKTSIALREGRKVLDGPEEVGELFRVEGEKTGTVHGQVVLARDGKTLLFYPRTPLARGEEVTVTVRRGLRVASHGQSSDEGALEVGGYEWSFTIRDDEERSDILAEDEFYRSPDWFQGRNQTRRQILTIRMRSGLGRFRNGAFIGSPLTNKRRTASWKPMKKGSITSDALSAWHRMERASDLHVQGNGNLAFTLGEADAAYEFDNHYELVVIQLGPHTKTILWRLGGGSISDFTFIDVDEEEKQSPDDPPFIGQHSPYQLPNGNILMLWSWCCGGVHLINTTESDAPILAIGWGATDVFYNEVTYESEPKIIREFSGFSPNRVYLQPWEGFSNDPPRLLLCSDYAKDPDSFGELDDWTLHMAYNGVTGITKWRVYVDTSPETLAQQKAGEFLVEIPKQDFEETLSLKSVRQLMDVTGNKSIEYSGKDAICASRPSQGQGRNPHAIENDQSASGSL</sequence>
<dbReference type="Proteomes" id="UP000041254">
    <property type="component" value="Unassembled WGS sequence"/>
</dbReference>
<feature type="chain" id="PRO_5005190392" description="Secreted protein" evidence="2">
    <location>
        <begin position="25"/>
        <end position="535"/>
    </location>
</feature>
<evidence type="ECO:0000313" key="4">
    <source>
        <dbReference type="Proteomes" id="UP000041254"/>
    </source>
</evidence>
<proteinExistence type="predicted"/>
<dbReference type="InParanoid" id="A0A0G4GFV3"/>
<dbReference type="OrthoDB" id="5427350at2759"/>
<evidence type="ECO:0000256" key="1">
    <source>
        <dbReference type="SAM" id="MobiDB-lite"/>
    </source>
</evidence>
<reference evidence="3 4" key="1">
    <citation type="submission" date="2014-11" db="EMBL/GenBank/DDBJ databases">
        <authorList>
            <person name="Zhu J."/>
            <person name="Qi W."/>
            <person name="Song R."/>
        </authorList>
    </citation>
    <scope>NUCLEOTIDE SEQUENCE [LARGE SCALE GENOMIC DNA]</scope>
</reference>
<evidence type="ECO:0000313" key="3">
    <source>
        <dbReference type="EMBL" id="CEM28407.1"/>
    </source>
</evidence>
<evidence type="ECO:0008006" key="5">
    <source>
        <dbReference type="Google" id="ProtNLM"/>
    </source>
</evidence>
<protein>
    <recommendedName>
        <fullName evidence="5">Secreted protein</fullName>
    </recommendedName>
</protein>
<dbReference type="AlphaFoldDB" id="A0A0G4GFV3"/>